<organism evidence="1 2">
    <name type="scientific">Candidatus Roizmanbacteria bacterium CG_4_9_14_3_um_filter_33_18</name>
    <dbReference type="NCBI Taxonomy" id="1974841"/>
    <lineage>
        <taxon>Bacteria</taxon>
        <taxon>Candidatus Roizmaniibacteriota</taxon>
    </lineage>
</organism>
<name>A0A2M7XWM9_9BACT</name>
<evidence type="ECO:0000313" key="1">
    <source>
        <dbReference type="EMBL" id="PJA55126.1"/>
    </source>
</evidence>
<gene>
    <name evidence="1" type="ORF">CO165_05255</name>
</gene>
<dbReference type="EMBL" id="PFWL01000216">
    <property type="protein sequence ID" value="PJA55126.1"/>
    <property type="molecule type" value="Genomic_DNA"/>
</dbReference>
<comment type="caution">
    <text evidence="1">The sequence shown here is derived from an EMBL/GenBank/DDBJ whole genome shotgun (WGS) entry which is preliminary data.</text>
</comment>
<sequence>MNNQLEKTAISIPGQVNFNSVAKSIKNTGRLDLCPTTYEQIRHELGQDGVNRIYDLVQILKAILRIK</sequence>
<dbReference type="Proteomes" id="UP000229647">
    <property type="component" value="Unassembled WGS sequence"/>
</dbReference>
<accession>A0A2M7XWM9</accession>
<reference evidence="2" key="1">
    <citation type="submission" date="2017-09" db="EMBL/GenBank/DDBJ databases">
        <title>Depth-based differentiation of microbial function through sediment-hosted aquifers and enrichment of novel symbionts in the deep terrestrial subsurface.</title>
        <authorList>
            <person name="Probst A.J."/>
            <person name="Ladd B."/>
            <person name="Jarett J.K."/>
            <person name="Geller-Mcgrath D.E."/>
            <person name="Sieber C.M.K."/>
            <person name="Emerson J.B."/>
            <person name="Anantharaman K."/>
            <person name="Thomas B.C."/>
            <person name="Malmstrom R."/>
            <person name="Stieglmeier M."/>
            <person name="Klingl A."/>
            <person name="Woyke T."/>
            <person name="Ryan C.M."/>
            <person name="Banfield J.F."/>
        </authorList>
    </citation>
    <scope>NUCLEOTIDE SEQUENCE [LARGE SCALE GENOMIC DNA]</scope>
</reference>
<dbReference type="AlphaFoldDB" id="A0A2M7XWM9"/>
<protein>
    <submittedName>
        <fullName evidence="1">Uncharacterized protein</fullName>
    </submittedName>
</protein>
<evidence type="ECO:0000313" key="2">
    <source>
        <dbReference type="Proteomes" id="UP000229647"/>
    </source>
</evidence>
<proteinExistence type="predicted"/>